<gene>
    <name evidence="1" type="ORF">E4031_01415</name>
</gene>
<sequence>MLTFTDHKTIESHTEYGTYKGMVKQAVLDGIKITLLPVKEGEYTAIVNFYGDNILTYHLVGGTVTLEQAKNFIEEILEKNDWANLSSKERKNILSSISLLRLQRDNITFPVAEEE</sequence>
<protein>
    <submittedName>
        <fullName evidence="1">Uncharacterized protein</fullName>
    </submittedName>
</protein>
<dbReference type="Proteomes" id="UP000297725">
    <property type="component" value="Unassembled WGS sequence"/>
</dbReference>
<comment type="caution">
    <text evidence="1">The sequence shown here is derived from an EMBL/GenBank/DDBJ whole genome shotgun (WGS) entry which is preliminary data.</text>
</comment>
<proteinExistence type="predicted"/>
<accession>A0AAJ5EG20</accession>
<dbReference type="AlphaFoldDB" id="A0AAJ5EG20"/>
<evidence type="ECO:0000313" key="1">
    <source>
        <dbReference type="EMBL" id="TFZ42920.1"/>
    </source>
</evidence>
<organism evidence="1 2">
    <name type="scientific">Vagococcus xieshaowenii</name>
    <dbReference type="NCBI Taxonomy" id="2562451"/>
    <lineage>
        <taxon>Bacteria</taxon>
        <taxon>Bacillati</taxon>
        <taxon>Bacillota</taxon>
        <taxon>Bacilli</taxon>
        <taxon>Lactobacillales</taxon>
        <taxon>Enterococcaceae</taxon>
        <taxon>Vagococcus</taxon>
    </lineage>
</organism>
<evidence type="ECO:0000313" key="2">
    <source>
        <dbReference type="Proteomes" id="UP000297725"/>
    </source>
</evidence>
<name>A0AAJ5EG20_9ENTE</name>
<dbReference type="EMBL" id="SRHU01000007">
    <property type="protein sequence ID" value="TFZ42920.1"/>
    <property type="molecule type" value="Genomic_DNA"/>
</dbReference>
<dbReference type="RefSeq" id="WP_135253546.1">
    <property type="nucleotide sequence ID" value="NZ_SRHU01000007.1"/>
</dbReference>
<reference evidence="1 2" key="1">
    <citation type="submission" date="2019-03" db="EMBL/GenBank/DDBJ databases">
        <title>Vagococcus sp. was isolated fron gut of Carduelis flavirostris.</title>
        <authorList>
            <person name="Ge Y."/>
        </authorList>
    </citation>
    <scope>NUCLEOTIDE SEQUENCE [LARGE SCALE GENOMIC DNA]</scope>
    <source>
        <strain evidence="1 2">CF-210</strain>
    </source>
</reference>